<feature type="compositionally biased region" description="Low complexity" evidence="3">
    <location>
        <begin position="132"/>
        <end position="144"/>
    </location>
</feature>
<reference evidence="6 7" key="1">
    <citation type="journal article" date="2022" name="Nat. Plants">
        <title>Genomes of leafy and leafless Platanthera orchids illuminate the evolution of mycoheterotrophy.</title>
        <authorList>
            <person name="Li M.H."/>
            <person name="Liu K.W."/>
            <person name="Li Z."/>
            <person name="Lu H.C."/>
            <person name="Ye Q.L."/>
            <person name="Zhang D."/>
            <person name="Wang J.Y."/>
            <person name="Li Y.F."/>
            <person name="Zhong Z.M."/>
            <person name="Liu X."/>
            <person name="Yu X."/>
            <person name="Liu D.K."/>
            <person name="Tu X.D."/>
            <person name="Liu B."/>
            <person name="Hao Y."/>
            <person name="Liao X.Y."/>
            <person name="Jiang Y.T."/>
            <person name="Sun W.H."/>
            <person name="Chen J."/>
            <person name="Chen Y.Q."/>
            <person name="Ai Y."/>
            <person name="Zhai J.W."/>
            <person name="Wu S.S."/>
            <person name="Zhou Z."/>
            <person name="Hsiao Y.Y."/>
            <person name="Wu W.L."/>
            <person name="Chen Y.Y."/>
            <person name="Lin Y.F."/>
            <person name="Hsu J.L."/>
            <person name="Li C.Y."/>
            <person name="Wang Z.W."/>
            <person name="Zhao X."/>
            <person name="Zhong W.Y."/>
            <person name="Ma X.K."/>
            <person name="Ma L."/>
            <person name="Huang J."/>
            <person name="Chen G.Z."/>
            <person name="Huang M.Z."/>
            <person name="Huang L."/>
            <person name="Peng D.H."/>
            <person name="Luo Y.B."/>
            <person name="Zou S.Q."/>
            <person name="Chen S.P."/>
            <person name="Lan S."/>
            <person name="Tsai W.C."/>
            <person name="Van de Peer Y."/>
            <person name="Liu Z.J."/>
        </authorList>
    </citation>
    <scope>NUCLEOTIDE SEQUENCE [LARGE SCALE GENOMIC DNA]</scope>
    <source>
        <strain evidence="6">Lor288</strain>
    </source>
</reference>
<keyword evidence="7" id="KW-1185">Reference proteome</keyword>
<name>A0ABR2LN37_9ASPA</name>
<evidence type="ECO:0000256" key="4">
    <source>
        <dbReference type="SAM" id="Phobius"/>
    </source>
</evidence>
<feature type="compositionally biased region" description="Gly residues" evidence="3">
    <location>
        <begin position="316"/>
        <end position="325"/>
    </location>
</feature>
<evidence type="ECO:0000313" key="7">
    <source>
        <dbReference type="Proteomes" id="UP001412067"/>
    </source>
</evidence>
<organism evidence="6 7">
    <name type="scientific">Platanthera guangdongensis</name>
    <dbReference type="NCBI Taxonomy" id="2320717"/>
    <lineage>
        <taxon>Eukaryota</taxon>
        <taxon>Viridiplantae</taxon>
        <taxon>Streptophyta</taxon>
        <taxon>Embryophyta</taxon>
        <taxon>Tracheophyta</taxon>
        <taxon>Spermatophyta</taxon>
        <taxon>Magnoliopsida</taxon>
        <taxon>Liliopsida</taxon>
        <taxon>Asparagales</taxon>
        <taxon>Orchidaceae</taxon>
        <taxon>Orchidoideae</taxon>
        <taxon>Orchideae</taxon>
        <taxon>Orchidinae</taxon>
        <taxon>Platanthera</taxon>
    </lineage>
</organism>
<sequence length="510" mass="55534">MKAAALTHRSFIAGTEGFLALRSSGNDVTLLPAPMFHSLGFFFTLGTVAMGDTLVVMGRGTFPGMMRAAERYGVTQLTAAPPVVVAMARSEEALRHDLSALERVVCGGAPISQNAAARFSSRFPTVMLCQASSPPSSHPVDPSSPGQPPPSAPYPSGASNILKVTFCALLGFPAISRIGRSERFRRPILLQIAIWRHSRVSPGAFLLPVAIIVADLGFPSQIWKSKGVKVAKEEINFACCRISCLRRRCLQSAVSDFVVRPPPCRFDRLQQMGGKKLRLPAPHLFFYTLFILANNGGGLDSEWESLKEERSELRRGGGGPGGGTLLGEFQTSGPAKKPNKHIYIVRKKRVHVHVLKGAWCMHEEMQRSETYQPKTWKEIAPVNLVPMHRACVKKSSSPSSSACSAIDSSTWFDFVGNECCRRLLFIQLHFAINDESIQIQPLPCVFSDREGIKGVGSATWILPSPPGIRSQGGLVAALDLLLAAADRNLEVSPAHDFLICRFVTRVPPLD</sequence>
<keyword evidence="4" id="KW-1133">Transmembrane helix</keyword>
<keyword evidence="1" id="KW-0436">Ligase</keyword>
<dbReference type="Gene3D" id="3.40.50.980">
    <property type="match status" value="1"/>
</dbReference>
<feature type="region of interest" description="Disordered" evidence="3">
    <location>
        <begin position="309"/>
        <end position="336"/>
    </location>
</feature>
<proteinExistence type="predicted"/>
<gene>
    <name evidence="6" type="primary">4CLL7</name>
    <name evidence="6" type="ORF">KSP40_PGU004897</name>
</gene>
<keyword evidence="2" id="KW-0547">Nucleotide-binding</keyword>
<keyword evidence="4" id="KW-0472">Membrane</keyword>
<evidence type="ECO:0000256" key="1">
    <source>
        <dbReference type="ARBA" id="ARBA00022598"/>
    </source>
</evidence>
<feature type="domain" description="AMP-dependent synthetase/ligase" evidence="5">
    <location>
        <begin position="2"/>
        <end position="125"/>
    </location>
</feature>
<dbReference type="EMBL" id="JBBWWR010000018">
    <property type="protein sequence ID" value="KAK8943939.1"/>
    <property type="molecule type" value="Genomic_DNA"/>
</dbReference>
<evidence type="ECO:0000256" key="3">
    <source>
        <dbReference type="SAM" id="MobiDB-lite"/>
    </source>
</evidence>
<keyword evidence="2" id="KW-0067">ATP-binding</keyword>
<dbReference type="PANTHER" id="PTHR24096:SF377">
    <property type="entry name" value="4-COUMARATE--COA LIGASE-LIKE 7"/>
    <property type="match status" value="1"/>
</dbReference>
<dbReference type="InterPro" id="IPR000873">
    <property type="entry name" value="AMP-dep_synth/lig_dom"/>
</dbReference>
<dbReference type="Pfam" id="PF00501">
    <property type="entry name" value="AMP-binding"/>
    <property type="match status" value="1"/>
</dbReference>
<accession>A0ABR2LN37</accession>
<feature type="region of interest" description="Disordered" evidence="3">
    <location>
        <begin position="130"/>
        <end position="154"/>
    </location>
</feature>
<protein>
    <submittedName>
        <fullName evidence="6">4-coumarate--CoA ligase-like 7</fullName>
    </submittedName>
</protein>
<feature type="transmembrane region" description="Helical" evidence="4">
    <location>
        <begin position="35"/>
        <end position="57"/>
    </location>
</feature>
<dbReference type="PANTHER" id="PTHR24096">
    <property type="entry name" value="LONG-CHAIN-FATTY-ACID--COA LIGASE"/>
    <property type="match status" value="1"/>
</dbReference>
<evidence type="ECO:0000256" key="2">
    <source>
        <dbReference type="ARBA" id="ARBA00022840"/>
    </source>
</evidence>
<keyword evidence="4" id="KW-0812">Transmembrane</keyword>
<dbReference type="Proteomes" id="UP001412067">
    <property type="component" value="Unassembled WGS sequence"/>
</dbReference>
<evidence type="ECO:0000259" key="5">
    <source>
        <dbReference type="Pfam" id="PF00501"/>
    </source>
</evidence>
<dbReference type="SUPFAM" id="SSF56801">
    <property type="entry name" value="Acetyl-CoA synthetase-like"/>
    <property type="match status" value="1"/>
</dbReference>
<evidence type="ECO:0000313" key="6">
    <source>
        <dbReference type="EMBL" id="KAK8943939.1"/>
    </source>
</evidence>
<comment type="caution">
    <text evidence="6">The sequence shown here is derived from an EMBL/GenBank/DDBJ whole genome shotgun (WGS) entry which is preliminary data.</text>
</comment>